<keyword evidence="1" id="KW-0472">Membrane</keyword>
<reference evidence="2" key="1">
    <citation type="journal article" date="2020" name="Stud. Mycol.">
        <title>101 Dothideomycetes genomes: a test case for predicting lifestyles and emergence of pathogens.</title>
        <authorList>
            <person name="Haridas S."/>
            <person name="Albert R."/>
            <person name="Binder M."/>
            <person name="Bloem J."/>
            <person name="Labutti K."/>
            <person name="Salamov A."/>
            <person name="Andreopoulos B."/>
            <person name="Baker S."/>
            <person name="Barry K."/>
            <person name="Bills G."/>
            <person name="Bluhm B."/>
            <person name="Cannon C."/>
            <person name="Castanera R."/>
            <person name="Culley D."/>
            <person name="Daum C."/>
            <person name="Ezra D."/>
            <person name="Gonzalez J."/>
            <person name="Henrissat B."/>
            <person name="Kuo A."/>
            <person name="Liang C."/>
            <person name="Lipzen A."/>
            <person name="Lutzoni F."/>
            <person name="Magnuson J."/>
            <person name="Mondo S."/>
            <person name="Nolan M."/>
            <person name="Ohm R."/>
            <person name="Pangilinan J."/>
            <person name="Park H.-J."/>
            <person name="Ramirez L."/>
            <person name="Alfaro M."/>
            <person name="Sun H."/>
            <person name="Tritt A."/>
            <person name="Yoshinaga Y."/>
            <person name="Zwiers L.-H."/>
            <person name="Turgeon B."/>
            <person name="Goodwin S."/>
            <person name="Spatafora J."/>
            <person name="Crous P."/>
            <person name="Grigoriev I."/>
        </authorList>
    </citation>
    <scope>NUCLEOTIDE SEQUENCE</scope>
    <source>
        <strain evidence="2">CBS 279.74</strain>
    </source>
</reference>
<keyword evidence="1" id="KW-0812">Transmembrane</keyword>
<dbReference type="Proteomes" id="UP000799428">
    <property type="component" value="Unassembled WGS sequence"/>
</dbReference>
<evidence type="ECO:0000313" key="2">
    <source>
        <dbReference type="EMBL" id="KAF2706129.1"/>
    </source>
</evidence>
<name>A0A6G1JZU3_9PLEO</name>
<proteinExistence type="predicted"/>
<feature type="transmembrane region" description="Helical" evidence="1">
    <location>
        <begin position="137"/>
        <end position="156"/>
    </location>
</feature>
<feature type="transmembrane region" description="Helical" evidence="1">
    <location>
        <begin position="85"/>
        <end position="103"/>
    </location>
</feature>
<dbReference type="AlphaFoldDB" id="A0A6G1JZU3"/>
<accession>A0A6G1JZU3</accession>
<evidence type="ECO:0000256" key="1">
    <source>
        <dbReference type="SAM" id="Phobius"/>
    </source>
</evidence>
<feature type="transmembrane region" description="Helical" evidence="1">
    <location>
        <begin position="44"/>
        <end position="65"/>
    </location>
</feature>
<organism evidence="2 3">
    <name type="scientific">Pleomassaria siparia CBS 279.74</name>
    <dbReference type="NCBI Taxonomy" id="1314801"/>
    <lineage>
        <taxon>Eukaryota</taxon>
        <taxon>Fungi</taxon>
        <taxon>Dikarya</taxon>
        <taxon>Ascomycota</taxon>
        <taxon>Pezizomycotina</taxon>
        <taxon>Dothideomycetes</taxon>
        <taxon>Pleosporomycetidae</taxon>
        <taxon>Pleosporales</taxon>
        <taxon>Pleomassariaceae</taxon>
        <taxon>Pleomassaria</taxon>
    </lineage>
</organism>
<dbReference type="OrthoDB" id="3692311at2759"/>
<gene>
    <name evidence="2" type="ORF">K504DRAFT_470984</name>
</gene>
<keyword evidence="3" id="KW-1185">Reference proteome</keyword>
<dbReference type="EMBL" id="MU005776">
    <property type="protein sequence ID" value="KAF2706129.1"/>
    <property type="molecule type" value="Genomic_DNA"/>
</dbReference>
<keyword evidence="1" id="KW-1133">Transmembrane helix</keyword>
<sequence length="605" mass="66079">MKGMDFKGYVNASHNERTDSASTTRTWPMKSQHIATITPLRASIIVFDAVIASTPIMFIALALIAARLDGKVVSDYGHKLEQTLLLSPTIFPIMFAALMSRCFKHVGLFMAERGTTLGRLDQLAGCQSLFSAIERQMALRSWSVIGFLLTMVWFLSPLGGQSALRLLETETKAQRTVGTYQYLSPLASQDSFLMGASSINSGRSTFTSLFLTALLSSTKYQNTSMDLWGNVKMPLYSSITNSTSGEKQHVPSPSQANITYASLIGIPVIDVPTTGLSSYNIRARQWDVTCSSNKEMSWNATNFGNLTTTWKLNSTSTSCDNYPCELSLKSVDSSQNFTVAECGVSYGYYEAGISCDGSLCFASSMQKLDLISDGYTQAYDDFTRSNIRRGIMTSLPRVDNFGVADAGARGSTYMERWMIDPIDFIGARYDNVDLWKLSTADMAQRLTILFNTFFQSTYATTALGGSLPTNLTSLADASPFLTFNTTTAHVTNTSTLVYATRWKWFSTLLFASIVLQIAAYAGLVLKYMTLAPDIIGYASSLTLTNPYTPGPTGGTTLNGLERSKLLSDMPVRIGDVRPGDRVGVVAFARADLGLVAGLRRGRVYA</sequence>
<protein>
    <submittedName>
        <fullName evidence="2">Uncharacterized protein</fullName>
    </submittedName>
</protein>
<evidence type="ECO:0000313" key="3">
    <source>
        <dbReference type="Proteomes" id="UP000799428"/>
    </source>
</evidence>